<dbReference type="InterPro" id="IPR022172">
    <property type="entry name" value="DUF3703"/>
</dbReference>
<dbReference type="EMBL" id="JBIMSP010000021">
    <property type="protein sequence ID" value="MFH5243141.1"/>
    <property type="molecule type" value="Genomic_DNA"/>
</dbReference>
<gene>
    <name evidence="3" type="ORF">ACHIPV_14850</name>
    <name evidence="2" type="ORF">ACHIRB_05850</name>
</gene>
<dbReference type="EMBL" id="JBIMSN010000025">
    <property type="protein sequence ID" value="MFH5228112.1"/>
    <property type="molecule type" value="Genomic_DNA"/>
</dbReference>
<sequence length="43" mass="4415">MIRIVVVAPGSWSGRYPVGNTGRVDAGLTRPVPHDLAEAQGGG</sequence>
<organism evidence="2 5">
    <name type="scientific">Antrihabitans spumae</name>
    <dbReference type="NCBI Taxonomy" id="3373370"/>
    <lineage>
        <taxon>Bacteria</taxon>
        <taxon>Bacillati</taxon>
        <taxon>Actinomycetota</taxon>
        <taxon>Actinomycetes</taxon>
        <taxon>Mycobacteriales</taxon>
        <taxon>Nocardiaceae</taxon>
        <taxon>Antrihabitans</taxon>
    </lineage>
</organism>
<protein>
    <submittedName>
        <fullName evidence="2">DUF3703 domain-containing protein</fullName>
    </submittedName>
</protein>
<dbReference type="Proteomes" id="UP001609176">
    <property type="component" value="Unassembled WGS sequence"/>
</dbReference>
<comment type="caution">
    <text evidence="2">The sequence shown here is derived from an EMBL/GenBank/DDBJ whole genome shotgun (WGS) entry which is preliminary data.</text>
</comment>
<accession>A0ABW7JZC8</accession>
<feature type="region of interest" description="Disordered" evidence="1">
    <location>
        <begin position="19"/>
        <end position="43"/>
    </location>
</feature>
<keyword evidence="5" id="KW-1185">Reference proteome</keyword>
<evidence type="ECO:0000313" key="4">
    <source>
        <dbReference type="Proteomes" id="UP001609176"/>
    </source>
</evidence>
<dbReference type="Proteomes" id="UP001609219">
    <property type="component" value="Unassembled WGS sequence"/>
</dbReference>
<evidence type="ECO:0000256" key="1">
    <source>
        <dbReference type="SAM" id="MobiDB-lite"/>
    </source>
</evidence>
<evidence type="ECO:0000313" key="2">
    <source>
        <dbReference type="EMBL" id="MFH5228112.1"/>
    </source>
</evidence>
<dbReference type="RefSeq" id="WP_080733457.1">
    <property type="nucleotide sequence ID" value="NZ_JBIMSN010000025.1"/>
</dbReference>
<proteinExistence type="predicted"/>
<evidence type="ECO:0000313" key="3">
    <source>
        <dbReference type="EMBL" id="MFH5243141.1"/>
    </source>
</evidence>
<reference evidence="4 5" key="1">
    <citation type="submission" date="2024-10" db="EMBL/GenBank/DDBJ databases">
        <authorList>
            <person name="Riesco R."/>
        </authorList>
    </citation>
    <scope>NUCLEOTIDE SEQUENCE [LARGE SCALE GENOMIC DNA]</scope>
    <source>
        <strain evidence="3 4">NCIMB 15448</strain>
        <strain evidence="2 5">NCIMB 15450</strain>
    </source>
</reference>
<name>A0ABW7JZC8_9NOCA</name>
<dbReference type="Pfam" id="PF12487">
    <property type="entry name" value="DUF3703"/>
    <property type="match status" value="1"/>
</dbReference>
<evidence type="ECO:0000313" key="5">
    <source>
        <dbReference type="Proteomes" id="UP001609219"/>
    </source>
</evidence>